<dbReference type="InterPro" id="IPR007110">
    <property type="entry name" value="Ig-like_dom"/>
</dbReference>
<dbReference type="Ensembl" id="ENSGMOT00000038899.1">
    <property type="protein sequence ID" value="ENSGMOP00000047204.1"/>
    <property type="gene ID" value="ENSGMOG00000031235.1"/>
</dbReference>
<dbReference type="SUPFAM" id="SSF48726">
    <property type="entry name" value="Immunoglobulin"/>
    <property type="match status" value="1"/>
</dbReference>
<sequence length="144" mass="15779">MTTSTEGYMLSFCPVVKNVRLTVSSTDGEDVKVRSSVTDHVVKEGGQVTLTCTSACSFHQLDVHWYRNGHALPETGPALHLSGLTNDDTGNYTCSLDSSGQKTSLKQPFLISGESITRVLLVTNELGWWTGKLEFAYTQTNKVF</sequence>
<keyword evidence="3" id="KW-1185">Reference proteome</keyword>
<dbReference type="PROSITE" id="PS50835">
    <property type="entry name" value="IG_LIKE"/>
    <property type="match status" value="1"/>
</dbReference>
<reference evidence="2" key="2">
    <citation type="submission" date="2025-09" db="UniProtKB">
        <authorList>
            <consortium name="Ensembl"/>
        </authorList>
    </citation>
    <scope>IDENTIFICATION</scope>
</reference>
<dbReference type="GeneTree" id="ENSGT01150000287106"/>
<evidence type="ECO:0000259" key="1">
    <source>
        <dbReference type="PROSITE" id="PS50835"/>
    </source>
</evidence>
<dbReference type="Pfam" id="PF13895">
    <property type="entry name" value="Ig_2"/>
    <property type="match status" value="1"/>
</dbReference>
<dbReference type="InterPro" id="IPR013783">
    <property type="entry name" value="Ig-like_fold"/>
</dbReference>
<proteinExistence type="predicted"/>
<dbReference type="SMART" id="SM00409">
    <property type="entry name" value="IG"/>
    <property type="match status" value="1"/>
</dbReference>
<dbReference type="SMART" id="SM00408">
    <property type="entry name" value="IGc2"/>
    <property type="match status" value="1"/>
</dbReference>
<evidence type="ECO:0000313" key="3">
    <source>
        <dbReference type="Proteomes" id="UP000694546"/>
    </source>
</evidence>
<name>A0A8C5FMD3_GADMO</name>
<dbReference type="InterPro" id="IPR003599">
    <property type="entry name" value="Ig_sub"/>
</dbReference>
<dbReference type="InterPro" id="IPR036179">
    <property type="entry name" value="Ig-like_dom_sf"/>
</dbReference>
<dbReference type="Gene3D" id="2.60.40.10">
    <property type="entry name" value="Immunoglobulins"/>
    <property type="match status" value="1"/>
</dbReference>
<reference evidence="2" key="1">
    <citation type="submission" date="2025-08" db="UniProtKB">
        <authorList>
            <consortium name="Ensembl"/>
        </authorList>
    </citation>
    <scope>IDENTIFICATION</scope>
</reference>
<organism evidence="2 3">
    <name type="scientific">Gadus morhua</name>
    <name type="common">Atlantic cod</name>
    <dbReference type="NCBI Taxonomy" id="8049"/>
    <lineage>
        <taxon>Eukaryota</taxon>
        <taxon>Metazoa</taxon>
        <taxon>Chordata</taxon>
        <taxon>Craniata</taxon>
        <taxon>Vertebrata</taxon>
        <taxon>Euteleostomi</taxon>
        <taxon>Actinopterygii</taxon>
        <taxon>Neopterygii</taxon>
        <taxon>Teleostei</taxon>
        <taxon>Neoteleostei</taxon>
        <taxon>Acanthomorphata</taxon>
        <taxon>Zeiogadaria</taxon>
        <taxon>Gadariae</taxon>
        <taxon>Gadiformes</taxon>
        <taxon>Gadoidei</taxon>
        <taxon>Gadidae</taxon>
        <taxon>Gadus</taxon>
    </lineage>
</organism>
<accession>A0A8C5FMD3</accession>
<feature type="domain" description="Ig-like" evidence="1">
    <location>
        <begin position="14"/>
        <end position="112"/>
    </location>
</feature>
<evidence type="ECO:0000313" key="2">
    <source>
        <dbReference type="Ensembl" id="ENSGMOP00000047204.1"/>
    </source>
</evidence>
<dbReference type="PANTHER" id="PTHR46013">
    <property type="entry name" value="VASCULAR CELL ADHESION MOLECULE 1"/>
    <property type="match status" value="1"/>
</dbReference>
<dbReference type="PANTHER" id="PTHR46013:SF4">
    <property type="entry name" value="B-CELL RECEPTOR CD22-RELATED"/>
    <property type="match status" value="1"/>
</dbReference>
<dbReference type="Proteomes" id="UP000694546">
    <property type="component" value="Chromosome 6"/>
</dbReference>
<dbReference type="AlphaFoldDB" id="A0A8C5FMD3"/>
<dbReference type="InterPro" id="IPR003598">
    <property type="entry name" value="Ig_sub2"/>
</dbReference>
<protein>
    <recommendedName>
        <fullName evidence="1">Ig-like domain-containing protein</fullName>
    </recommendedName>
</protein>